<dbReference type="InParanoid" id="B7PM18"/>
<proteinExistence type="predicted"/>
<name>B7PM18_IXOSC</name>
<dbReference type="AlphaFoldDB" id="B7PM18"/>
<dbReference type="HOGENOM" id="CLU_2576496_0_0_1"/>
<reference evidence="1 3" key="1">
    <citation type="submission" date="2008-03" db="EMBL/GenBank/DDBJ databases">
        <title>Annotation of Ixodes scapularis.</title>
        <authorList>
            <consortium name="Ixodes scapularis Genome Project Consortium"/>
            <person name="Caler E."/>
            <person name="Hannick L.I."/>
            <person name="Bidwell S."/>
            <person name="Joardar V."/>
            <person name="Thiagarajan M."/>
            <person name="Amedeo P."/>
            <person name="Galinsky K.J."/>
            <person name="Schobel S."/>
            <person name="Inman J."/>
            <person name="Hostetler J."/>
            <person name="Miller J."/>
            <person name="Hammond M."/>
            <person name="Megy K."/>
            <person name="Lawson D."/>
            <person name="Kodira C."/>
            <person name="Sutton G."/>
            <person name="Meyer J."/>
            <person name="Hill C.A."/>
            <person name="Birren B."/>
            <person name="Nene V."/>
            <person name="Collins F."/>
            <person name="Alarcon-Chaidez F."/>
            <person name="Wikel S."/>
            <person name="Strausberg R."/>
        </authorList>
    </citation>
    <scope>NUCLEOTIDE SEQUENCE [LARGE SCALE GENOMIC DNA]</scope>
    <source>
        <strain evidence="3">Wikel</strain>
        <strain evidence="1">Wikel colony</strain>
    </source>
</reference>
<dbReference type="VEuPathDB" id="VectorBase:ISCW019086"/>
<dbReference type="EMBL" id="DS744786">
    <property type="protein sequence ID" value="EEC07640.1"/>
    <property type="molecule type" value="Genomic_DNA"/>
</dbReference>
<keyword evidence="3" id="KW-1185">Reference proteome</keyword>
<dbReference type="PaxDb" id="6945-B7PM18"/>
<organism>
    <name type="scientific">Ixodes scapularis</name>
    <name type="common">Black-legged tick</name>
    <name type="synonym">Deer tick</name>
    <dbReference type="NCBI Taxonomy" id="6945"/>
    <lineage>
        <taxon>Eukaryota</taxon>
        <taxon>Metazoa</taxon>
        <taxon>Ecdysozoa</taxon>
        <taxon>Arthropoda</taxon>
        <taxon>Chelicerata</taxon>
        <taxon>Arachnida</taxon>
        <taxon>Acari</taxon>
        <taxon>Parasitiformes</taxon>
        <taxon>Ixodida</taxon>
        <taxon>Ixodoidea</taxon>
        <taxon>Ixodidae</taxon>
        <taxon>Ixodinae</taxon>
        <taxon>Ixodes</taxon>
    </lineage>
</organism>
<evidence type="ECO:0000313" key="1">
    <source>
        <dbReference type="EMBL" id="EEC07640.1"/>
    </source>
</evidence>
<evidence type="ECO:0000313" key="3">
    <source>
        <dbReference type="Proteomes" id="UP000001555"/>
    </source>
</evidence>
<protein>
    <submittedName>
        <fullName evidence="1 2">Uncharacterized protein</fullName>
    </submittedName>
</protein>
<dbReference type="EMBL" id="ABJB010809913">
    <property type="status" value="NOT_ANNOTATED_CDS"/>
    <property type="molecule type" value="Genomic_DNA"/>
</dbReference>
<accession>B7PM18</accession>
<dbReference type="Proteomes" id="UP000001555">
    <property type="component" value="Unassembled WGS sequence"/>
</dbReference>
<gene>
    <name evidence="1" type="ORF">IscW_ISCW019086</name>
</gene>
<dbReference type="VEuPathDB" id="VectorBase:ISCI019086"/>
<evidence type="ECO:0000313" key="2">
    <source>
        <dbReference type="EnsemblMetazoa" id="ISCW019086-PA"/>
    </source>
</evidence>
<sequence>MYLCVPESDRDALTLEEAPTLLSALIRLSFLTPPINPKLVKHRPCSHCAEIELMVAALVVSGHRIITKKTISKNHHYFETV</sequence>
<dbReference type="EnsemblMetazoa" id="ISCW019086-RA">
    <property type="protein sequence ID" value="ISCW019086-PA"/>
    <property type="gene ID" value="ISCW019086"/>
</dbReference>
<reference evidence="2" key="2">
    <citation type="submission" date="2020-05" db="UniProtKB">
        <authorList>
            <consortium name="EnsemblMetazoa"/>
        </authorList>
    </citation>
    <scope>IDENTIFICATION</scope>
    <source>
        <strain evidence="2">wikel</strain>
    </source>
</reference>